<dbReference type="SUPFAM" id="SSF102114">
    <property type="entry name" value="Radical SAM enzymes"/>
    <property type="match status" value="1"/>
</dbReference>
<dbReference type="GO" id="GO:0051536">
    <property type="term" value="F:iron-sulfur cluster binding"/>
    <property type="evidence" value="ECO:0007669"/>
    <property type="project" value="UniProtKB-KW"/>
</dbReference>
<dbReference type="CDD" id="cd01335">
    <property type="entry name" value="Radical_SAM"/>
    <property type="match status" value="1"/>
</dbReference>
<reference evidence="7 8" key="1">
    <citation type="journal article" date="2016" name="Nat. Commun.">
        <title>Thousands of microbial genomes shed light on interconnected biogeochemical processes in an aquifer system.</title>
        <authorList>
            <person name="Anantharaman K."/>
            <person name="Brown C.T."/>
            <person name="Hug L.A."/>
            <person name="Sharon I."/>
            <person name="Castelle C.J."/>
            <person name="Probst A.J."/>
            <person name="Thomas B.C."/>
            <person name="Singh A."/>
            <person name="Wilkins M.J."/>
            <person name="Karaoz U."/>
            <person name="Brodie E.L."/>
            <person name="Williams K.H."/>
            <person name="Hubbard S.S."/>
            <person name="Banfield J.F."/>
        </authorList>
    </citation>
    <scope>NUCLEOTIDE SEQUENCE [LARGE SCALE GENOMIC DNA]</scope>
</reference>
<dbReference type="PANTHER" id="PTHR11228:SF7">
    <property type="entry name" value="PQQA PEPTIDE CYCLASE"/>
    <property type="match status" value="1"/>
</dbReference>
<evidence type="ECO:0000256" key="1">
    <source>
        <dbReference type="ARBA" id="ARBA00022691"/>
    </source>
</evidence>
<evidence type="ECO:0000259" key="6">
    <source>
        <dbReference type="Pfam" id="PF13186"/>
    </source>
</evidence>
<dbReference type="SFLD" id="SFLDS00029">
    <property type="entry name" value="Radical_SAM"/>
    <property type="match status" value="1"/>
</dbReference>
<dbReference type="Proteomes" id="UP000177309">
    <property type="component" value="Unassembled WGS sequence"/>
</dbReference>
<proteinExistence type="predicted"/>
<dbReference type="InterPro" id="IPR058240">
    <property type="entry name" value="rSAM_sf"/>
</dbReference>
<feature type="domain" description="4Fe4S-binding SPASM" evidence="6">
    <location>
        <begin position="277"/>
        <end position="331"/>
    </location>
</feature>
<evidence type="ECO:0000256" key="3">
    <source>
        <dbReference type="ARBA" id="ARBA00023004"/>
    </source>
</evidence>
<protein>
    <recommendedName>
        <fullName evidence="9">Radical SAM core domain-containing protein</fullName>
    </recommendedName>
</protein>
<dbReference type="Gene3D" id="3.20.20.70">
    <property type="entry name" value="Aldolase class I"/>
    <property type="match status" value="1"/>
</dbReference>
<dbReference type="InterPro" id="IPR050377">
    <property type="entry name" value="Radical_SAM_PqqE_MftC-like"/>
</dbReference>
<evidence type="ECO:0000256" key="4">
    <source>
        <dbReference type="ARBA" id="ARBA00023014"/>
    </source>
</evidence>
<dbReference type="GO" id="GO:0003824">
    <property type="term" value="F:catalytic activity"/>
    <property type="evidence" value="ECO:0007669"/>
    <property type="project" value="InterPro"/>
</dbReference>
<dbReference type="Pfam" id="PF04055">
    <property type="entry name" value="Radical_SAM"/>
    <property type="match status" value="1"/>
</dbReference>
<evidence type="ECO:0008006" key="9">
    <source>
        <dbReference type="Google" id="ProtNLM"/>
    </source>
</evidence>
<dbReference type="Pfam" id="PF13186">
    <property type="entry name" value="SPASM"/>
    <property type="match status" value="1"/>
</dbReference>
<dbReference type="AlphaFoldDB" id="A0A1F4TKN2"/>
<dbReference type="PANTHER" id="PTHR11228">
    <property type="entry name" value="RADICAL SAM DOMAIN PROTEIN"/>
    <property type="match status" value="1"/>
</dbReference>
<feature type="domain" description="Radical SAM core" evidence="5">
    <location>
        <begin position="45"/>
        <end position="229"/>
    </location>
</feature>
<comment type="caution">
    <text evidence="7">The sequence shown here is derived from an EMBL/GenBank/DDBJ whole genome shotgun (WGS) entry which is preliminary data.</text>
</comment>
<sequence>MFDINFYMQAHDLSQRMLKGEEFERADIVAQFEQFRSKEPVVYNIETTNACNMLCKMCPRTTRMTRPIETITKDVFEHILGQLRPWTEVEWATWEKFVLDNYKITKEEQSENNFFLYIIPKVIQLHGYGDPLLDKNMAEYVKLLRAKGFFSYFSCNPANINIERTVKMFENGLNYIKYSIESVDDEKHKEIRGEASNFTASYNKILELIKLKKEKKYQTVIIITMLDLNNTWQQEEFQKLREAFAGLDVYVYLKSEDQQWYRQDFHGTKSVHWSEICKHPWMSMTIKSNAEVVMCMEDYNNELILGNAKKESLADIWNGEKYQQFRRDHFSLSKGIKCSGECDMNLVGKYLK</sequence>
<name>A0A1F4TKN2_UNCSA</name>
<keyword evidence="2" id="KW-0479">Metal-binding</keyword>
<dbReference type="CDD" id="cd21109">
    <property type="entry name" value="SPASM"/>
    <property type="match status" value="1"/>
</dbReference>
<evidence type="ECO:0000256" key="2">
    <source>
        <dbReference type="ARBA" id="ARBA00022723"/>
    </source>
</evidence>
<organism evidence="7 8">
    <name type="scientific">candidate division WOR-1 bacterium RIFOXYC2_FULL_41_25</name>
    <dbReference type="NCBI Taxonomy" id="1802586"/>
    <lineage>
        <taxon>Bacteria</taxon>
        <taxon>Bacillati</taxon>
        <taxon>Saganbacteria</taxon>
    </lineage>
</organism>
<dbReference type="InterPro" id="IPR013785">
    <property type="entry name" value="Aldolase_TIM"/>
</dbReference>
<gene>
    <name evidence="7" type="ORF">A2462_07515</name>
</gene>
<keyword evidence="4" id="KW-0411">Iron-sulfur</keyword>
<keyword evidence="1" id="KW-0949">S-adenosyl-L-methionine</keyword>
<evidence type="ECO:0000313" key="8">
    <source>
        <dbReference type="Proteomes" id="UP000177309"/>
    </source>
</evidence>
<keyword evidence="3" id="KW-0408">Iron</keyword>
<dbReference type="InterPro" id="IPR007197">
    <property type="entry name" value="rSAM"/>
</dbReference>
<dbReference type="GO" id="GO:0046872">
    <property type="term" value="F:metal ion binding"/>
    <property type="evidence" value="ECO:0007669"/>
    <property type="project" value="UniProtKB-KW"/>
</dbReference>
<evidence type="ECO:0000259" key="5">
    <source>
        <dbReference type="Pfam" id="PF04055"/>
    </source>
</evidence>
<evidence type="ECO:0000313" key="7">
    <source>
        <dbReference type="EMBL" id="OGC33256.1"/>
    </source>
</evidence>
<accession>A0A1F4TKN2</accession>
<dbReference type="InterPro" id="IPR023885">
    <property type="entry name" value="4Fe4S-binding_SPASM_dom"/>
</dbReference>
<dbReference type="EMBL" id="MEUI01000038">
    <property type="protein sequence ID" value="OGC33256.1"/>
    <property type="molecule type" value="Genomic_DNA"/>
</dbReference>